<comment type="subcellular location">
    <subcellularLocation>
        <location evidence="1">Periplasm</location>
    </subcellularLocation>
</comment>
<dbReference type="PANTHER" id="PTHR43649">
    <property type="entry name" value="ARABINOSE-BINDING PROTEIN-RELATED"/>
    <property type="match status" value="1"/>
</dbReference>
<dbReference type="Gene3D" id="3.40.190.10">
    <property type="entry name" value="Periplasmic binding protein-like II"/>
    <property type="match status" value="2"/>
</dbReference>
<dbReference type="NCBIfam" id="TIGR01409">
    <property type="entry name" value="TAT_signal_seq"/>
    <property type="match status" value="1"/>
</dbReference>
<keyword evidence="5" id="KW-0547">Nucleotide-binding</keyword>
<dbReference type="InterPro" id="IPR006311">
    <property type="entry name" value="TAT_signal"/>
</dbReference>
<reference evidence="5" key="1">
    <citation type="journal article" date="2014" name="Int. J. Syst. Evol. Microbiol.">
        <title>Complete genome sequence of Corynebacterium casei LMG S-19264T (=DSM 44701T), isolated from a smear-ripened cheese.</title>
        <authorList>
            <consortium name="US DOE Joint Genome Institute (JGI-PGF)"/>
            <person name="Walter F."/>
            <person name="Albersmeier A."/>
            <person name="Kalinowski J."/>
            <person name="Ruckert C."/>
        </authorList>
    </citation>
    <scope>NUCLEOTIDE SEQUENCE</scope>
    <source>
        <strain evidence="5">KCTC 32437</strain>
    </source>
</reference>
<keyword evidence="6" id="KW-1185">Reference proteome</keyword>
<sequence>MRIDRRQFMMGSAALAASLGVSPAFAQQAMLRLIFWGGQPRADRTYGVTDLYTEANPDVSIDGEFLGWEDYWTKLATQTAGGNAPDICQMDYRYIVEYARRNTLVPLDEYVGGVLDLSNFDEDQIDGGRIDGSLYGISLGSNAGSTLYNATALSNAGIEIDPMSMTYPELLEAGARFAEAQDGMKLLSDGSGVELLLENWLRQKGKALYTAEGEPAFEASDLIEWFQLWNELRAADACVSAEVQAADVGPAQTSVLTTGQAATAFKTSNQLVAFQEINEDNIDIAIYPKISEDSTGGHYRKPSMFFSVTSSSQDPEAAAHFINFFVNDIEAGRILGVERGIPADSEVRQAIAPELDEKSRAALEFVANLGELAGPLPPPPPPAAGEIEKALITKSQEVAFGMQSPEDAGQAFFDEVNSILERGSVN</sequence>
<dbReference type="GO" id="GO:0005524">
    <property type="term" value="F:ATP binding"/>
    <property type="evidence" value="ECO:0007669"/>
    <property type="project" value="UniProtKB-KW"/>
</dbReference>
<comment type="similarity">
    <text evidence="2">Belongs to the bacterial solute-binding protein 1 family.</text>
</comment>
<reference evidence="5" key="2">
    <citation type="submission" date="2020-09" db="EMBL/GenBank/DDBJ databases">
        <authorList>
            <person name="Sun Q."/>
            <person name="Kim S."/>
        </authorList>
    </citation>
    <scope>NUCLEOTIDE SEQUENCE</scope>
    <source>
        <strain evidence="5">KCTC 32437</strain>
    </source>
</reference>
<dbReference type="InterPro" id="IPR006059">
    <property type="entry name" value="SBP"/>
</dbReference>
<dbReference type="InterPro" id="IPR050490">
    <property type="entry name" value="Bact_solute-bd_prot1"/>
</dbReference>
<evidence type="ECO:0000313" key="6">
    <source>
        <dbReference type="Proteomes" id="UP000646579"/>
    </source>
</evidence>
<dbReference type="PANTHER" id="PTHR43649:SF11">
    <property type="entry name" value="ABC TRANSPORTER SUBSTRATE-BINDING PROTEIN YESO-RELATED"/>
    <property type="match status" value="1"/>
</dbReference>
<organism evidence="5 6">
    <name type="scientific">Devosia pacifica</name>
    <dbReference type="NCBI Taxonomy" id="1335967"/>
    <lineage>
        <taxon>Bacteria</taxon>
        <taxon>Pseudomonadati</taxon>
        <taxon>Pseudomonadota</taxon>
        <taxon>Alphaproteobacteria</taxon>
        <taxon>Hyphomicrobiales</taxon>
        <taxon>Devosiaceae</taxon>
        <taxon>Devosia</taxon>
    </lineage>
</organism>
<name>A0A918SG05_9HYPH</name>
<dbReference type="Proteomes" id="UP000646579">
    <property type="component" value="Unassembled WGS sequence"/>
</dbReference>
<feature type="chain" id="PRO_5037801212" evidence="4">
    <location>
        <begin position="27"/>
        <end position="426"/>
    </location>
</feature>
<keyword evidence="5" id="KW-0067">ATP-binding</keyword>
<dbReference type="AlphaFoldDB" id="A0A918SG05"/>
<comment type="caution">
    <text evidence="5">The sequence shown here is derived from an EMBL/GenBank/DDBJ whole genome shotgun (WGS) entry which is preliminary data.</text>
</comment>
<feature type="signal peptide" evidence="4">
    <location>
        <begin position="1"/>
        <end position="26"/>
    </location>
</feature>
<dbReference type="PROSITE" id="PS51318">
    <property type="entry name" value="TAT"/>
    <property type="match status" value="1"/>
</dbReference>
<dbReference type="EMBL" id="BMZE01000004">
    <property type="protein sequence ID" value="GHA36572.1"/>
    <property type="molecule type" value="Genomic_DNA"/>
</dbReference>
<evidence type="ECO:0000256" key="1">
    <source>
        <dbReference type="ARBA" id="ARBA00004418"/>
    </source>
</evidence>
<dbReference type="InterPro" id="IPR019546">
    <property type="entry name" value="TAT_signal_bac_arc"/>
</dbReference>
<keyword evidence="3" id="KW-0574">Periplasm</keyword>
<dbReference type="RefSeq" id="WP_189427164.1">
    <property type="nucleotide sequence ID" value="NZ_BMZE01000004.1"/>
</dbReference>
<gene>
    <name evidence="5" type="ORF">GCM10007989_35870</name>
</gene>
<accession>A0A918SG05</accession>
<evidence type="ECO:0000256" key="2">
    <source>
        <dbReference type="ARBA" id="ARBA00008520"/>
    </source>
</evidence>
<dbReference type="Pfam" id="PF01547">
    <property type="entry name" value="SBP_bac_1"/>
    <property type="match status" value="1"/>
</dbReference>
<dbReference type="SUPFAM" id="SSF53850">
    <property type="entry name" value="Periplasmic binding protein-like II"/>
    <property type="match status" value="1"/>
</dbReference>
<evidence type="ECO:0000256" key="4">
    <source>
        <dbReference type="SAM" id="SignalP"/>
    </source>
</evidence>
<keyword evidence="4" id="KW-0732">Signal</keyword>
<evidence type="ECO:0000256" key="3">
    <source>
        <dbReference type="ARBA" id="ARBA00022764"/>
    </source>
</evidence>
<proteinExistence type="inferred from homology"/>
<evidence type="ECO:0000313" key="5">
    <source>
        <dbReference type="EMBL" id="GHA36572.1"/>
    </source>
</evidence>
<protein>
    <submittedName>
        <fullName evidence="5">ABC transporter ATP-binding protein</fullName>
    </submittedName>
</protein>
<dbReference type="GO" id="GO:0042597">
    <property type="term" value="C:periplasmic space"/>
    <property type="evidence" value="ECO:0007669"/>
    <property type="project" value="UniProtKB-SubCell"/>
</dbReference>